<comment type="caution">
    <text evidence="2">The sequence shown here is derived from an EMBL/GenBank/DDBJ whole genome shotgun (WGS) entry which is preliminary data.</text>
</comment>
<accession>A0A9D3LZ45</accession>
<dbReference type="Proteomes" id="UP001044222">
    <property type="component" value="Chromosome 13"/>
</dbReference>
<dbReference type="InterPro" id="IPR026983">
    <property type="entry name" value="DHC"/>
</dbReference>
<reference evidence="2" key="1">
    <citation type="submission" date="2021-01" db="EMBL/GenBank/DDBJ databases">
        <title>A chromosome-scale assembly of European eel, Anguilla anguilla.</title>
        <authorList>
            <person name="Henkel C."/>
            <person name="Jong-Raadsen S.A."/>
            <person name="Dufour S."/>
            <person name="Weltzien F.-A."/>
            <person name="Palstra A.P."/>
            <person name="Pelster B."/>
            <person name="Spaink H.P."/>
            <person name="Van Den Thillart G.E."/>
            <person name="Jansen H."/>
            <person name="Zahm M."/>
            <person name="Klopp C."/>
            <person name="Cedric C."/>
            <person name="Louis A."/>
            <person name="Berthelot C."/>
            <person name="Parey E."/>
            <person name="Roest Crollius H."/>
            <person name="Montfort J."/>
            <person name="Robinson-Rechavi M."/>
            <person name="Bucao C."/>
            <person name="Bouchez O."/>
            <person name="Gislard M."/>
            <person name="Lluch J."/>
            <person name="Milhes M."/>
            <person name="Lampietro C."/>
            <person name="Lopez Roques C."/>
            <person name="Donnadieu C."/>
            <person name="Braasch I."/>
            <person name="Desvignes T."/>
            <person name="Postlethwait J."/>
            <person name="Bobe J."/>
            <person name="Guiguen Y."/>
            <person name="Dirks R."/>
        </authorList>
    </citation>
    <scope>NUCLEOTIDE SEQUENCE</scope>
    <source>
        <strain evidence="2">Tag_6206</strain>
        <tissue evidence="2">Liver</tissue>
    </source>
</reference>
<dbReference type="GO" id="GO:0030317">
    <property type="term" value="P:flagellated sperm motility"/>
    <property type="evidence" value="ECO:0007669"/>
    <property type="project" value="TreeGrafter"/>
</dbReference>
<name>A0A9D3LZ45_ANGAN</name>
<dbReference type="EMBL" id="JAFIRN010000013">
    <property type="protein sequence ID" value="KAG5837558.1"/>
    <property type="molecule type" value="Genomic_DNA"/>
</dbReference>
<feature type="non-terminal residue" evidence="2">
    <location>
        <position position="1"/>
    </location>
</feature>
<dbReference type="GO" id="GO:0051959">
    <property type="term" value="F:dynein light intermediate chain binding"/>
    <property type="evidence" value="ECO:0007669"/>
    <property type="project" value="InterPro"/>
</dbReference>
<gene>
    <name evidence="2" type="ORF">ANANG_G00240620</name>
</gene>
<evidence type="ECO:0000313" key="2">
    <source>
        <dbReference type="EMBL" id="KAG5837558.1"/>
    </source>
</evidence>
<feature type="coiled-coil region" evidence="1">
    <location>
        <begin position="52"/>
        <end position="135"/>
    </location>
</feature>
<dbReference type="Gene3D" id="1.20.920.20">
    <property type="match status" value="1"/>
</dbReference>
<organism evidence="2 3">
    <name type="scientific">Anguilla anguilla</name>
    <name type="common">European freshwater eel</name>
    <name type="synonym">Muraena anguilla</name>
    <dbReference type="NCBI Taxonomy" id="7936"/>
    <lineage>
        <taxon>Eukaryota</taxon>
        <taxon>Metazoa</taxon>
        <taxon>Chordata</taxon>
        <taxon>Craniata</taxon>
        <taxon>Vertebrata</taxon>
        <taxon>Euteleostomi</taxon>
        <taxon>Actinopterygii</taxon>
        <taxon>Neopterygii</taxon>
        <taxon>Teleostei</taxon>
        <taxon>Anguilliformes</taxon>
        <taxon>Anguillidae</taxon>
        <taxon>Anguilla</taxon>
    </lineage>
</organism>
<keyword evidence="3" id="KW-1185">Reference proteome</keyword>
<dbReference type="PANTHER" id="PTHR10676:SF359">
    <property type="entry name" value="DYNEIN HEAVY CHAIN DOMAIN-CONTAINING PROTEIN 1"/>
    <property type="match status" value="1"/>
</dbReference>
<keyword evidence="1" id="KW-0175">Coiled coil</keyword>
<dbReference type="GO" id="GO:0036126">
    <property type="term" value="C:sperm flagellum"/>
    <property type="evidence" value="ECO:0007669"/>
    <property type="project" value="TreeGrafter"/>
</dbReference>
<sequence>MAGIHQSARRYASVLTPDLQPFGPQTFMEFLSHFLFLCAHLYDEGRSQANRMAAILSRMKELTDQADQYSQEVSSLRTEFTEAQQWQAQLQRAVEASRAVCERARQHCLLEETQLAQLEEQLQEARQLSQDALQQVSPLYQAALEAMQSLSQSDLEELRRYRRPPEGVMAVMDVVCVLFGRPCTWESCQQLLG</sequence>
<proteinExistence type="predicted"/>
<evidence type="ECO:0000313" key="3">
    <source>
        <dbReference type="Proteomes" id="UP001044222"/>
    </source>
</evidence>
<dbReference type="GO" id="GO:0036156">
    <property type="term" value="C:inner dynein arm"/>
    <property type="evidence" value="ECO:0007669"/>
    <property type="project" value="TreeGrafter"/>
</dbReference>
<dbReference type="GO" id="GO:0045505">
    <property type="term" value="F:dynein intermediate chain binding"/>
    <property type="evidence" value="ECO:0007669"/>
    <property type="project" value="InterPro"/>
</dbReference>
<dbReference type="AlphaFoldDB" id="A0A9D3LZ45"/>
<dbReference type="GO" id="GO:0008569">
    <property type="term" value="F:minus-end-directed microtubule motor activity"/>
    <property type="evidence" value="ECO:0007669"/>
    <property type="project" value="TreeGrafter"/>
</dbReference>
<dbReference type="PANTHER" id="PTHR10676">
    <property type="entry name" value="DYNEIN HEAVY CHAIN FAMILY PROTEIN"/>
    <property type="match status" value="1"/>
</dbReference>
<evidence type="ECO:0000256" key="1">
    <source>
        <dbReference type="SAM" id="Coils"/>
    </source>
</evidence>
<protein>
    <submittedName>
        <fullName evidence="2">Uncharacterized protein</fullName>
    </submittedName>
</protein>